<dbReference type="InterPro" id="IPR006016">
    <property type="entry name" value="UspA"/>
</dbReference>
<evidence type="ECO:0000259" key="2">
    <source>
        <dbReference type="Pfam" id="PF00582"/>
    </source>
</evidence>
<dbReference type="SUPFAM" id="SSF52402">
    <property type="entry name" value="Adenine nucleotide alpha hydrolases-like"/>
    <property type="match status" value="1"/>
</dbReference>
<name>T0Z4N7_9ZZZZ</name>
<dbReference type="EMBL" id="AUZX01000613">
    <property type="protein sequence ID" value="EQD80518.1"/>
    <property type="molecule type" value="Genomic_DNA"/>
</dbReference>
<gene>
    <name evidence="4" type="ORF">B1A_00810</name>
    <name evidence="3" type="ORF">B2A_10058</name>
</gene>
<dbReference type="PANTHER" id="PTHR46268">
    <property type="entry name" value="STRESS RESPONSE PROTEIN NHAX"/>
    <property type="match status" value="1"/>
</dbReference>
<organism evidence="3">
    <name type="scientific">mine drainage metagenome</name>
    <dbReference type="NCBI Taxonomy" id="410659"/>
    <lineage>
        <taxon>unclassified sequences</taxon>
        <taxon>metagenomes</taxon>
        <taxon>ecological metagenomes</taxon>
    </lineage>
</organism>
<reference evidence="3" key="1">
    <citation type="submission" date="2013-08" db="EMBL/GenBank/DDBJ databases">
        <authorList>
            <person name="Mendez C."/>
            <person name="Richter M."/>
            <person name="Ferrer M."/>
            <person name="Sanchez J."/>
        </authorList>
    </citation>
    <scope>NUCLEOTIDE SEQUENCE</scope>
</reference>
<dbReference type="PANTHER" id="PTHR46268:SF25">
    <property type="entry name" value="USPA DOMAIN PROTEIN"/>
    <property type="match status" value="1"/>
</dbReference>
<dbReference type="PRINTS" id="PR01438">
    <property type="entry name" value="UNVRSLSTRESS"/>
</dbReference>
<reference evidence="3" key="2">
    <citation type="journal article" date="2014" name="ISME J.">
        <title>Microbial stratification in low pH oxic and suboxic macroscopic growths along an acid mine drainage.</title>
        <authorList>
            <person name="Mendez-Garcia C."/>
            <person name="Mesa V."/>
            <person name="Sprenger R.R."/>
            <person name="Richter M."/>
            <person name="Diez M.S."/>
            <person name="Solano J."/>
            <person name="Bargiela R."/>
            <person name="Golyshina O.V."/>
            <person name="Manteca A."/>
            <person name="Ramos J.L."/>
            <person name="Gallego J.R."/>
            <person name="Llorente I."/>
            <person name="Martins Dos Santos V.A."/>
            <person name="Jensen O.N."/>
            <person name="Pelaez A.I."/>
            <person name="Sanchez J."/>
            <person name="Ferrer M."/>
        </authorList>
    </citation>
    <scope>NUCLEOTIDE SEQUENCE</scope>
</reference>
<dbReference type="AlphaFoldDB" id="T0Z4N7"/>
<dbReference type="CDD" id="cd00293">
    <property type="entry name" value="USP-like"/>
    <property type="match status" value="1"/>
</dbReference>
<protein>
    <submittedName>
        <fullName evidence="4">Universal stress protein</fullName>
    </submittedName>
    <submittedName>
        <fullName evidence="3">UspA domain-containing protein</fullName>
    </submittedName>
</protein>
<evidence type="ECO:0000256" key="1">
    <source>
        <dbReference type="ARBA" id="ARBA00008791"/>
    </source>
</evidence>
<accession>T0Z4N7</accession>
<sequence>MTPPMSPEPIQRIAVAIDGSPCAERALEAAIDLAQRYGAALAILSVAPIHSMYVSPTEPWVATQVLESDSGRYQKIVADAVAKAEAQGVASVTGVCLEGVVVDELLMHLERHPTDLLVLGSRGLSTARRVLLGSVSESVLHHVNCPVLIVRERPTPPPAEPSGSPHA</sequence>
<feature type="domain" description="UspA" evidence="2">
    <location>
        <begin position="10"/>
        <end position="151"/>
    </location>
</feature>
<comment type="similarity">
    <text evidence="1">Belongs to the universal stress protein A family.</text>
</comment>
<dbReference type="InterPro" id="IPR006015">
    <property type="entry name" value="Universal_stress_UspA"/>
</dbReference>
<dbReference type="Pfam" id="PF00582">
    <property type="entry name" value="Usp"/>
    <property type="match status" value="1"/>
</dbReference>
<dbReference type="InterPro" id="IPR014729">
    <property type="entry name" value="Rossmann-like_a/b/a_fold"/>
</dbReference>
<evidence type="ECO:0000313" key="3">
    <source>
        <dbReference type="EMBL" id="EQD43016.1"/>
    </source>
</evidence>
<dbReference type="Gene3D" id="3.40.50.620">
    <property type="entry name" value="HUPs"/>
    <property type="match status" value="1"/>
</dbReference>
<proteinExistence type="inferred from homology"/>
<dbReference type="EMBL" id="AUZZ01007260">
    <property type="protein sequence ID" value="EQD43016.1"/>
    <property type="molecule type" value="Genomic_DNA"/>
</dbReference>
<comment type="caution">
    <text evidence="3">The sequence shown here is derived from an EMBL/GenBank/DDBJ whole genome shotgun (WGS) entry which is preliminary data.</text>
</comment>
<evidence type="ECO:0000313" key="4">
    <source>
        <dbReference type="EMBL" id="EQD80518.1"/>
    </source>
</evidence>